<name>A0ACB9WW02_CHAAC</name>
<dbReference type="EMBL" id="CM043795">
    <property type="protein sequence ID" value="KAI4818161.1"/>
    <property type="molecule type" value="Genomic_DNA"/>
</dbReference>
<dbReference type="Proteomes" id="UP001057452">
    <property type="component" value="Chromosome 11"/>
</dbReference>
<feature type="non-terminal residue" evidence="1">
    <location>
        <position position="57"/>
    </location>
</feature>
<reference evidence="1" key="1">
    <citation type="submission" date="2022-05" db="EMBL/GenBank/DDBJ databases">
        <title>Chromosome-level genome of Chaenocephalus aceratus.</title>
        <authorList>
            <person name="Park H."/>
        </authorList>
    </citation>
    <scope>NUCLEOTIDE SEQUENCE</scope>
    <source>
        <strain evidence="1">KU_202001</strain>
    </source>
</reference>
<evidence type="ECO:0000313" key="1">
    <source>
        <dbReference type="EMBL" id="KAI4818161.1"/>
    </source>
</evidence>
<evidence type="ECO:0000313" key="2">
    <source>
        <dbReference type="Proteomes" id="UP001057452"/>
    </source>
</evidence>
<organism evidence="1 2">
    <name type="scientific">Chaenocephalus aceratus</name>
    <name type="common">Blackfin icefish</name>
    <name type="synonym">Chaenichthys aceratus</name>
    <dbReference type="NCBI Taxonomy" id="36190"/>
    <lineage>
        <taxon>Eukaryota</taxon>
        <taxon>Metazoa</taxon>
        <taxon>Chordata</taxon>
        <taxon>Craniata</taxon>
        <taxon>Vertebrata</taxon>
        <taxon>Euteleostomi</taxon>
        <taxon>Actinopterygii</taxon>
        <taxon>Neopterygii</taxon>
        <taxon>Teleostei</taxon>
        <taxon>Neoteleostei</taxon>
        <taxon>Acanthomorphata</taxon>
        <taxon>Eupercaria</taxon>
        <taxon>Perciformes</taxon>
        <taxon>Notothenioidei</taxon>
        <taxon>Channichthyidae</taxon>
        <taxon>Chaenocephalus</taxon>
    </lineage>
</organism>
<gene>
    <name evidence="1" type="ORF">KUCAC02_011521</name>
</gene>
<accession>A0ACB9WW02</accession>
<protein>
    <submittedName>
        <fullName evidence="1">Uncharacterized protein</fullName>
    </submittedName>
</protein>
<proteinExistence type="predicted"/>
<sequence>MSGEFLMSLDIRKNSVTTTSSSHHFFSLSLFPQCTQGTKGLLESATLPPLLSTSCPQ</sequence>
<comment type="caution">
    <text evidence="1">The sequence shown here is derived from an EMBL/GenBank/DDBJ whole genome shotgun (WGS) entry which is preliminary data.</text>
</comment>
<keyword evidence="2" id="KW-1185">Reference proteome</keyword>